<protein>
    <submittedName>
        <fullName evidence="2">Transposase</fullName>
    </submittedName>
</protein>
<dbReference type="Pfam" id="PF01610">
    <property type="entry name" value="DDE_Tnp_ISL3"/>
    <property type="match status" value="1"/>
</dbReference>
<name>A0AAJ1Z5F3_9BACI</name>
<organism evidence="2 3">
    <name type="scientific">Bacillus pseudomycoides</name>
    <dbReference type="NCBI Taxonomy" id="64104"/>
    <lineage>
        <taxon>Bacteria</taxon>
        <taxon>Bacillati</taxon>
        <taxon>Bacillota</taxon>
        <taxon>Bacilli</taxon>
        <taxon>Bacillales</taxon>
        <taxon>Bacillaceae</taxon>
        <taxon>Bacillus</taxon>
        <taxon>Bacillus cereus group</taxon>
    </lineage>
</organism>
<evidence type="ECO:0000313" key="3">
    <source>
        <dbReference type="Proteomes" id="UP001248134"/>
    </source>
</evidence>
<proteinExistence type="predicted"/>
<sequence length="119" mass="14587">MHLNQLDVSERADLERCFEKYPDIRTVYSLIQNYREIIKQSDYERFLQWLRNQLSHREQPFYQYARRLRSDLQAIKHAFVLPYNNGVLVGEVNRLKMIKRMMYGRASLTVLQKRMLYRL</sequence>
<dbReference type="PANTHER" id="PTHR33498">
    <property type="entry name" value="TRANSPOSASE FOR INSERTION SEQUENCE ELEMENT IS1557"/>
    <property type="match status" value="1"/>
</dbReference>
<accession>A0AAJ1Z5F3</accession>
<comment type="caution">
    <text evidence="2">The sequence shown here is derived from an EMBL/GenBank/DDBJ whole genome shotgun (WGS) entry which is preliminary data.</text>
</comment>
<dbReference type="EMBL" id="VLYX01000063">
    <property type="protein sequence ID" value="MDR4329402.1"/>
    <property type="molecule type" value="Genomic_DNA"/>
</dbReference>
<dbReference type="InterPro" id="IPR002560">
    <property type="entry name" value="Transposase_DDE"/>
</dbReference>
<evidence type="ECO:0000313" key="2">
    <source>
        <dbReference type="EMBL" id="MDR4329402.1"/>
    </source>
</evidence>
<evidence type="ECO:0000259" key="1">
    <source>
        <dbReference type="Pfam" id="PF01610"/>
    </source>
</evidence>
<dbReference type="AlphaFoldDB" id="A0AAJ1Z5F3"/>
<feature type="domain" description="Transposase IS204/IS1001/IS1096/IS1165 DDE" evidence="1">
    <location>
        <begin position="5"/>
        <end position="114"/>
    </location>
</feature>
<dbReference type="PANTHER" id="PTHR33498:SF1">
    <property type="entry name" value="TRANSPOSASE FOR INSERTION SEQUENCE ELEMENT IS1557"/>
    <property type="match status" value="1"/>
</dbReference>
<reference evidence="2" key="1">
    <citation type="submission" date="2019-07" db="EMBL/GenBank/DDBJ databases">
        <title>Phylogenomic Reclassification of ATCC Bacillus Strains and Various Taxa within the Genus Bacillus.</title>
        <authorList>
            <person name="Riojas M.A."/>
            <person name="Frank A.M."/>
            <person name="Fenn S.L."/>
            <person name="King S.P."/>
            <person name="Brower S.M."/>
            <person name="Hazbon M.H."/>
        </authorList>
    </citation>
    <scope>NUCLEOTIDE SEQUENCE</scope>
    <source>
        <strain evidence="2">NR-12239</strain>
    </source>
</reference>
<gene>
    <name evidence="2" type="ORF">FOS08_27210</name>
</gene>
<dbReference type="InterPro" id="IPR047951">
    <property type="entry name" value="Transpos_ISL3"/>
</dbReference>
<dbReference type="RefSeq" id="WP_141523696.1">
    <property type="nucleotide sequence ID" value="NZ_JARMDG010000070.1"/>
</dbReference>
<dbReference type="Proteomes" id="UP001248134">
    <property type="component" value="Unassembled WGS sequence"/>
</dbReference>